<dbReference type="InterPro" id="IPR050367">
    <property type="entry name" value="APC_superfamily"/>
</dbReference>
<protein>
    <submittedName>
        <fullName evidence="7">Amino acid transporter</fullName>
    </submittedName>
</protein>
<dbReference type="Proteomes" id="UP000095210">
    <property type="component" value="Chromosome"/>
</dbReference>
<comment type="subcellular location">
    <subcellularLocation>
        <location evidence="1">Cell membrane</location>
        <topology evidence="1">Multi-pass membrane protein</topology>
    </subcellularLocation>
</comment>
<evidence type="ECO:0000256" key="2">
    <source>
        <dbReference type="ARBA" id="ARBA00022475"/>
    </source>
</evidence>
<keyword evidence="5 6" id="KW-0472">Membrane</keyword>
<gene>
    <name evidence="7" type="ORF">TL08_11930</name>
</gene>
<reference evidence="8" key="1">
    <citation type="submission" date="2016-03" db="EMBL/GenBank/DDBJ databases">
        <title>Complete genome sequence of the type strain Actinoalloteichus hymeniacidonis DSM 45092.</title>
        <authorList>
            <person name="Schaffert L."/>
            <person name="Albersmeier A."/>
            <person name="Winkler A."/>
            <person name="Kalinowski J."/>
            <person name="Zotchev S."/>
            <person name="Ruckert C."/>
        </authorList>
    </citation>
    <scope>NUCLEOTIDE SEQUENCE [LARGE SCALE GENOMIC DNA]</scope>
    <source>
        <strain evidence="8">HPA177(T) (DSM 45092(T))</strain>
    </source>
</reference>
<feature type="transmembrane region" description="Helical" evidence="6">
    <location>
        <begin position="130"/>
        <end position="147"/>
    </location>
</feature>
<evidence type="ECO:0000256" key="4">
    <source>
        <dbReference type="ARBA" id="ARBA00022989"/>
    </source>
</evidence>
<sequence>MAATPGSRGSGVAGTLRRRLTTRDAVFVGLGAMLGAGVFTAFAPAARAAGGLLLPALGIAGLIALCNAISSARLAARYPVAGGTYVYGRERLDPFWGYLAGWCFVIGKTASCAAMALTIGLYLWPDHARPVATSALLALTALSLFGVRRALWFTRIAVVVVLAVLVVAATAAVWGDPRPMDVAPGAAGSPTAGGLLEAAGLLFFAFAGYARITTLGEEVVDPARTIGRAVPIALGITLTVYLGLAAALLTGAGADAVAGWADPLATVVAVSELSWAAPLVRFGAILAAGAALSALLLGVSRTVLAMARDRRLPGALAVIHTRHEVPMRAELVVGLVAAAAVWTADLRDVIGFSSFGVLVYYAIANASAWTLSRSERRPPRWLSAVGLAGCVLLAAFLPTTSVIGGLILVALGVIGWLVLARRDVKRPANRSSE</sequence>
<feature type="transmembrane region" description="Helical" evidence="6">
    <location>
        <begin position="152"/>
        <end position="174"/>
    </location>
</feature>
<feature type="transmembrane region" description="Helical" evidence="6">
    <location>
        <begin position="325"/>
        <end position="344"/>
    </location>
</feature>
<accession>A0AAC9HRK6</accession>
<dbReference type="GO" id="GO:0005886">
    <property type="term" value="C:plasma membrane"/>
    <property type="evidence" value="ECO:0007669"/>
    <property type="project" value="UniProtKB-SubCell"/>
</dbReference>
<feature type="transmembrane region" description="Helical" evidence="6">
    <location>
        <begin position="381"/>
        <end position="397"/>
    </location>
</feature>
<feature type="transmembrane region" description="Helical" evidence="6">
    <location>
        <begin position="232"/>
        <end position="254"/>
    </location>
</feature>
<evidence type="ECO:0000256" key="6">
    <source>
        <dbReference type="SAM" id="Phobius"/>
    </source>
</evidence>
<feature type="transmembrane region" description="Helical" evidence="6">
    <location>
        <begin position="282"/>
        <end position="304"/>
    </location>
</feature>
<keyword evidence="4 6" id="KW-1133">Transmembrane helix</keyword>
<feature type="transmembrane region" description="Helical" evidence="6">
    <location>
        <begin position="194"/>
        <end position="212"/>
    </location>
</feature>
<dbReference type="InterPro" id="IPR002293">
    <property type="entry name" value="AA/rel_permease1"/>
</dbReference>
<keyword evidence="2" id="KW-1003">Cell membrane</keyword>
<evidence type="ECO:0000256" key="5">
    <source>
        <dbReference type="ARBA" id="ARBA00023136"/>
    </source>
</evidence>
<evidence type="ECO:0000313" key="8">
    <source>
        <dbReference type="Proteomes" id="UP000095210"/>
    </source>
</evidence>
<evidence type="ECO:0000256" key="3">
    <source>
        <dbReference type="ARBA" id="ARBA00022692"/>
    </source>
</evidence>
<dbReference type="PANTHER" id="PTHR42770">
    <property type="entry name" value="AMINO ACID TRANSPORTER-RELATED"/>
    <property type="match status" value="1"/>
</dbReference>
<keyword evidence="8" id="KW-1185">Reference proteome</keyword>
<proteinExistence type="predicted"/>
<feature type="transmembrane region" description="Helical" evidence="6">
    <location>
        <begin position="350"/>
        <end position="369"/>
    </location>
</feature>
<dbReference type="EMBL" id="CP014859">
    <property type="protein sequence ID" value="AOS63200.1"/>
    <property type="molecule type" value="Genomic_DNA"/>
</dbReference>
<dbReference type="PANTHER" id="PTHR42770:SF7">
    <property type="entry name" value="MEMBRANE PROTEIN"/>
    <property type="match status" value="1"/>
</dbReference>
<feature type="transmembrane region" description="Helical" evidence="6">
    <location>
        <begin position="95"/>
        <end position="124"/>
    </location>
</feature>
<dbReference type="Gene3D" id="1.20.1740.10">
    <property type="entry name" value="Amino acid/polyamine transporter I"/>
    <property type="match status" value="1"/>
</dbReference>
<dbReference type="PIRSF" id="PIRSF006060">
    <property type="entry name" value="AA_transporter"/>
    <property type="match status" value="1"/>
</dbReference>
<dbReference type="GO" id="GO:0022857">
    <property type="term" value="F:transmembrane transporter activity"/>
    <property type="evidence" value="ECO:0007669"/>
    <property type="project" value="InterPro"/>
</dbReference>
<dbReference type="KEGG" id="ahm:TL08_11930"/>
<dbReference type="Pfam" id="PF13520">
    <property type="entry name" value="AA_permease_2"/>
    <property type="match status" value="1"/>
</dbReference>
<feature type="transmembrane region" description="Helical" evidence="6">
    <location>
        <begin position="25"/>
        <end position="46"/>
    </location>
</feature>
<dbReference type="AlphaFoldDB" id="A0AAC9HRK6"/>
<evidence type="ECO:0000313" key="7">
    <source>
        <dbReference type="EMBL" id="AOS63200.1"/>
    </source>
</evidence>
<keyword evidence="3 6" id="KW-0812">Transmembrane</keyword>
<feature type="transmembrane region" description="Helical" evidence="6">
    <location>
        <begin position="52"/>
        <end position="74"/>
    </location>
</feature>
<feature type="transmembrane region" description="Helical" evidence="6">
    <location>
        <begin position="403"/>
        <end position="420"/>
    </location>
</feature>
<name>A0AAC9HRK6_9PSEU</name>
<dbReference type="RefSeq" id="WP_069848866.1">
    <property type="nucleotide sequence ID" value="NZ_CP014859.1"/>
</dbReference>
<organism evidence="7 8">
    <name type="scientific">Actinoalloteichus hymeniacidonis</name>
    <dbReference type="NCBI Taxonomy" id="340345"/>
    <lineage>
        <taxon>Bacteria</taxon>
        <taxon>Bacillati</taxon>
        <taxon>Actinomycetota</taxon>
        <taxon>Actinomycetes</taxon>
        <taxon>Pseudonocardiales</taxon>
        <taxon>Pseudonocardiaceae</taxon>
        <taxon>Actinoalloteichus</taxon>
    </lineage>
</organism>
<evidence type="ECO:0000256" key="1">
    <source>
        <dbReference type="ARBA" id="ARBA00004651"/>
    </source>
</evidence>